<dbReference type="AlphaFoldDB" id="A0A9K3LT49"/>
<organism evidence="1 2">
    <name type="scientific">Nitzschia inconspicua</name>
    <dbReference type="NCBI Taxonomy" id="303405"/>
    <lineage>
        <taxon>Eukaryota</taxon>
        <taxon>Sar</taxon>
        <taxon>Stramenopiles</taxon>
        <taxon>Ochrophyta</taxon>
        <taxon>Bacillariophyta</taxon>
        <taxon>Bacillariophyceae</taxon>
        <taxon>Bacillariophycidae</taxon>
        <taxon>Bacillariales</taxon>
        <taxon>Bacillariaceae</taxon>
        <taxon>Nitzschia</taxon>
    </lineage>
</organism>
<evidence type="ECO:0000313" key="1">
    <source>
        <dbReference type="EMBL" id="KAG7367712.1"/>
    </source>
</evidence>
<proteinExistence type="predicted"/>
<accession>A0A9K3LT49</accession>
<comment type="caution">
    <text evidence="1">The sequence shown here is derived from an EMBL/GenBank/DDBJ whole genome shotgun (WGS) entry which is preliminary data.</text>
</comment>
<evidence type="ECO:0000313" key="2">
    <source>
        <dbReference type="Proteomes" id="UP000693970"/>
    </source>
</evidence>
<name>A0A9K3LT49_9STRA</name>
<gene>
    <name evidence="1" type="ORF">IV203_030383</name>
</gene>
<sequence length="183" mass="21020">MRSTKIQDEWPWIVNSDPCCWKMDVPPKAVLSLFFHYLMVPLGMSGRNNRLSKESHHLDVKRSCVPCSMSKIFNLTDTDLSPSRGITHTKRRYIPMAFLRIVTRKRAKAAVTVQSEGSRNSLAICRHSHVPNPLSLSPCFFFQYCFWYGKVRAATRITEAVSDSLQSQKLDTRPKKCHRLPHG</sequence>
<dbReference type="Proteomes" id="UP000693970">
    <property type="component" value="Unassembled WGS sequence"/>
</dbReference>
<keyword evidence="2" id="KW-1185">Reference proteome</keyword>
<protein>
    <submittedName>
        <fullName evidence="1">Uncharacterized protein</fullName>
    </submittedName>
</protein>
<dbReference type="EMBL" id="JAGRRH010000007">
    <property type="protein sequence ID" value="KAG7367712.1"/>
    <property type="molecule type" value="Genomic_DNA"/>
</dbReference>
<reference evidence="1" key="2">
    <citation type="submission" date="2021-04" db="EMBL/GenBank/DDBJ databases">
        <authorList>
            <person name="Podell S."/>
        </authorList>
    </citation>
    <scope>NUCLEOTIDE SEQUENCE</scope>
    <source>
        <strain evidence="1">Hildebrandi</strain>
    </source>
</reference>
<reference evidence="1" key="1">
    <citation type="journal article" date="2021" name="Sci. Rep.">
        <title>Diploid genomic architecture of Nitzschia inconspicua, an elite biomass production diatom.</title>
        <authorList>
            <person name="Oliver A."/>
            <person name="Podell S."/>
            <person name="Pinowska A."/>
            <person name="Traller J.C."/>
            <person name="Smith S.R."/>
            <person name="McClure R."/>
            <person name="Beliaev A."/>
            <person name="Bohutskyi P."/>
            <person name="Hill E.A."/>
            <person name="Rabines A."/>
            <person name="Zheng H."/>
            <person name="Allen L.Z."/>
            <person name="Kuo A."/>
            <person name="Grigoriev I.V."/>
            <person name="Allen A.E."/>
            <person name="Hazlebeck D."/>
            <person name="Allen E.E."/>
        </authorList>
    </citation>
    <scope>NUCLEOTIDE SEQUENCE</scope>
    <source>
        <strain evidence="1">Hildebrandi</strain>
    </source>
</reference>